<evidence type="ECO:0000256" key="3">
    <source>
        <dbReference type="ARBA" id="ARBA00006576"/>
    </source>
</evidence>
<proteinExistence type="inferred from homology"/>
<gene>
    <name evidence="14" type="ORF">ACE3NQ_19560</name>
</gene>
<comment type="cofactor">
    <cofactor evidence="1 12">
        <name>Zn(2+)</name>
        <dbReference type="ChEBI" id="CHEBI:29105"/>
    </cofactor>
</comment>
<evidence type="ECO:0000313" key="15">
    <source>
        <dbReference type="Proteomes" id="UP001580407"/>
    </source>
</evidence>
<keyword evidence="6 12" id="KW-0479">Metal-binding</keyword>
<dbReference type="SUPFAM" id="SSF53927">
    <property type="entry name" value="Cytidine deaminase-like"/>
    <property type="match status" value="1"/>
</dbReference>
<dbReference type="InterPro" id="IPR016193">
    <property type="entry name" value="Cytidine_deaminase-like"/>
</dbReference>
<dbReference type="RefSeq" id="WP_375526863.1">
    <property type="nucleotide sequence ID" value="NZ_JBHILM010000023.1"/>
</dbReference>
<comment type="function">
    <text evidence="2 12">This enzyme scavenges exogenous and endogenous cytidine and 2'-deoxycytidine for UMP synthesis.</text>
</comment>
<evidence type="ECO:0000256" key="4">
    <source>
        <dbReference type="ARBA" id="ARBA00012783"/>
    </source>
</evidence>
<dbReference type="EMBL" id="JBHILM010000023">
    <property type="protein sequence ID" value="MFB5683120.1"/>
    <property type="molecule type" value="Genomic_DNA"/>
</dbReference>
<keyword evidence="15" id="KW-1185">Reference proteome</keyword>
<dbReference type="InterPro" id="IPR016192">
    <property type="entry name" value="APOBEC/CMP_deaminase_Zn-bd"/>
</dbReference>
<comment type="caution">
    <text evidence="14">The sequence shown here is derived from an EMBL/GenBank/DDBJ whole genome shotgun (WGS) entry which is preliminary data.</text>
</comment>
<dbReference type="InterPro" id="IPR050202">
    <property type="entry name" value="Cyt/Deoxycyt_deaminase"/>
</dbReference>
<reference evidence="14 15" key="1">
    <citation type="submission" date="2024-09" db="EMBL/GenBank/DDBJ databases">
        <authorList>
            <person name="Ruan L."/>
        </authorList>
    </citation>
    <scope>NUCLEOTIDE SEQUENCE [LARGE SCALE GENOMIC DNA]</scope>
    <source>
        <strain evidence="14 15">D33</strain>
    </source>
</reference>
<dbReference type="NCBIfam" id="NF004064">
    <property type="entry name" value="PRK05578.1"/>
    <property type="match status" value="1"/>
</dbReference>
<comment type="catalytic activity">
    <reaction evidence="10 12">
        <text>2'-deoxycytidine + H2O + H(+) = 2'-deoxyuridine + NH4(+)</text>
        <dbReference type="Rhea" id="RHEA:13433"/>
        <dbReference type="ChEBI" id="CHEBI:15377"/>
        <dbReference type="ChEBI" id="CHEBI:15378"/>
        <dbReference type="ChEBI" id="CHEBI:15698"/>
        <dbReference type="ChEBI" id="CHEBI:16450"/>
        <dbReference type="ChEBI" id="CHEBI:28938"/>
        <dbReference type="EC" id="3.5.4.5"/>
    </reaction>
</comment>
<dbReference type="Gene3D" id="3.40.140.10">
    <property type="entry name" value="Cytidine Deaminase, domain 2"/>
    <property type="match status" value="1"/>
</dbReference>
<dbReference type="PROSITE" id="PS00903">
    <property type="entry name" value="CYT_DCMP_DEAMINASES_1"/>
    <property type="match status" value="1"/>
</dbReference>
<keyword evidence="8 12" id="KW-0862">Zinc</keyword>
<dbReference type="CDD" id="cd01283">
    <property type="entry name" value="cytidine_deaminase"/>
    <property type="match status" value="1"/>
</dbReference>
<evidence type="ECO:0000259" key="13">
    <source>
        <dbReference type="PROSITE" id="PS51747"/>
    </source>
</evidence>
<dbReference type="NCBIfam" id="TIGR01354">
    <property type="entry name" value="cyt_deam_tetra"/>
    <property type="match status" value="1"/>
</dbReference>
<evidence type="ECO:0000256" key="1">
    <source>
        <dbReference type="ARBA" id="ARBA00001947"/>
    </source>
</evidence>
<evidence type="ECO:0000256" key="8">
    <source>
        <dbReference type="ARBA" id="ARBA00022833"/>
    </source>
</evidence>
<evidence type="ECO:0000256" key="12">
    <source>
        <dbReference type="RuleBase" id="RU364006"/>
    </source>
</evidence>
<comment type="similarity">
    <text evidence="3 12">Belongs to the cytidine and deoxycytidylate deaminase family.</text>
</comment>
<evidence type="ECO:0000256" key="10">
    <source>
        <dbReference type="ARBA" id="ARBA00049252"/>
    </source>
</evidence>
<organism evidence="14 15">
    <name type="scientific">Paenibacillus terreus</name>
    <dbReference type="NCBI Taxonomy" id="1387834"/>
    <lineage>
        <taxon>Bacteria</taxon>
        <taxon>Bacillati</taxon>
        <taxon>Bacillota</taxon>
        <taxon>Bacilli</taxon>
        <taxon>Bacillales</taxon>
        <taxon>Paenibacillaceae</taxon>
        <taxon>Paenibacillus</taxon>
    </lineage>
</organism>
<dbReference type="EC" id="3.5.4.5" evidence="4 12"/>
<dbReference type="Proteomes" id="UP001580407">
    <property type="component" value="Unassembled WGS sequence"/>
</dbReference>
<dbReference type="GO" id="GO:0004126">
    <property type="term" value="F:cytidine deaminase activity"/>
    <property type="evidence" value="ECO:0007669"/>
    <property type="project" value="UniProtKB-EC"/>
</dbReference>
<evidence type="ECO:0000256" key="9">
    <source>
        <dbReference type="ARBA" id="ARBA00032005"/>
    </source>
</evidence>
<dbReference type="Pfam" id="PF00383">
    <property type="entry name" value="dCMP_cyt_deam_1"/>
    <property type="match status" value="1"/>
</dbReference>
<evidence type="ECO:0000256" key="6">
    <source>
        <dbReference type="ARBA" id="ARBA00022723"/>
    </source>
</evidence>
<accession>A0ABV5BBM9</accession>
<dbReference type="PANTHER" id="PTHR11644:SF2">
    <property type="entry name" value="CYTIDINE DEAMINASE"/>
    <property type="match status" value="1"/>
</dbReference>
<dbReference type="InterPro" id="IPR006262">
    <property type="entry name" value="Cyt_deam_tetra"/>
</dbReference>
<comment type="catalytic activity">
    <reaction evidence="11 12">
        <text>cytidine + H2O + H(+) = uridine + NH4(+)</text>
        <dbReference type="Rhea" id="RHEA:16069"/>
        <dbReference type="ChEBI" id="CHEBI:15377"/>
        <dbReference type="ChEBI" id="CHEBI:15378"/>
        <dbReference type="ChEBI" id="CHEBI:16704"/>
        <dbReference type="ChEBI" id="CHEBI:17562"/>
        <dbReference type="ChEBI" id="CHEBI:28938"/>
        <dbReference type="EC" id="3.5.4.5"/>
    </reaction>
</comment>
<dbReference type="PROSITE" id="PS51747">
    <property type="entry name" value="CYT_DCMP_DEAMINASES_2"/>
    <property type="match status" value="1"/>
</dbReference>
<dbReference type="InterPro" id="IPR002125">
    <property type="entry name" value="CMP_dCMP_dom"/>
</dbReference>
<evidence type="ECO:0000256" key="11">
    <source>
        <dbReference type="ARBA" id="ARBA00049558"/>
    </source>
</evidence>
<sequence length="137" mass="14369">MDPMLLMQEAVKARVKAYVPYSGFSVGAALLDAEGKVHHGCNIENAAYGPSNCAERTALFSAVAQGHKPGSFKALAVVGDTEGPISPCGVCRQVIVELCPPDMPVYLGNLKGDIRETTLAELLPGAFGPSDLGKERP</sequence>
<keyword evidence="7 12" id="KW-0378">Hydrolase</keyword>
<name>A0ABV5BBM9_9BACL</name>
<evidence type="ECO:0000256" key="7">
    <source>
        <dbReference type="ARBA" id="ARBA00022801"/>
    </source>
</evidence>
<dbReference type="PANTHER" id="PTHR11644">
    <property type="entry name" value="CYTIDINE DEAMINASE"/>
    <property type="match status" value="1"/>
</dbReference>
<evidence type="ECO:0000313" key="14">
    <source>
        <dbReference type="EMBL" id="MFB5683120.1"/>
    </source>
</evidence>
<feature type="domain" description="CMP/dCMP-type deaminase" evidence="13">
    <location>
        <begin position="1"/>
        <end position="130"/>
    </location>
</feature>
<evidence type="ECO:0000256" key="2">
    <source>
        <dbReference type="ARBA" id="ARBA00003949"/>
    </source>
</evidence>
<protein>
    <recommendedName>
        <fullName evidence="5 12">Cytidine deaminase</fullName>
        <ecNumber evidence="4 12">3.5.4.5</ecNumber>
    </recommendedName>
    <alternativeName>
        <fullName evidence="9 12">Cytidine aminohydrolase</fullName>
    </alternativeName>
</protein>
<evidence type="ECO:0000256" key="5">
    <source>
        <dbReference type="ARBA" id="ARBA00018266"/>
    </source>
</evidence>